<keyword evidence="1" id="KW-0812">Transmembrane</keyword>
<evidence type="ECO:0000256" key="1">
    <source>
        <dbReference type="SAM" id="Phobius"/>
    </source>
</evidence>
<dbReference type="RefSeq" id="WP_245828776.1">
    <property type="nucleotide sequence ID" value="NZ_FVZE01000001.1"/>
</dbReference>
<dbReference type="Proteomes" id="UP000190989">
    <property type="component" value="Unassembled WGS sequence"/>
</dbReference>
<feature type="transmembrane region" description="Helical" evidence="1">
    <location>
        <begin position="296"/>
        <end position="319"/>
    </location>
</feature>
<evidence type="ECO:0000313" key="3">
    <source>
        <dbReference type="EMBL" id="SLJ86533.1"/>
    </source>
</evidence>
<dbReference type="STRING" id="428990.SAMN06295987_101276"/>
<accession>A0A1U6GSK8</accession>
<feature type="transmembrane region" description="Helical" evidence="1">
    <location>
        <begin position="340"/>
        <end position="359"/>
    </location>
</feature>
<dbReference type="PANTHER" id="PTHR30590">
    <property type="entry name" value="INNER MEMBRANE PROTEIN"/>
    <property type="match status" value="1"/>
</dbReference>
<proteinExistence type="predicted"/>
<dbReference type="InterPro" id="IPR007349">
    <property type="entry name" value="DUF418"/>
</dbReference>
<keyword evidence="1" id="KW-0472">Membrane</keyword>
<dbReference type="InterPro" id="IPR052529">
    <property type="entry name" value="Bact_Transport_Assoc"/>
</dbReference>
<feature type="transmembrane region" description="Helical" evidence="1">
    <location>
        <begin position="145"/>
        <end position="169"/>
    </location>
</feature>
<reference evidence="4" key="1">
    <citation type="submission" date="2017-02" db="EMBL/GenBank/DDBJ databases">
        <authorList>
            <person name="Varghese N."/>
            <person name="Submissions S."/>
        </authorList>
    </citation>
    <scope>NUCLEOTIDE SEQUENCE [LARGE SCALE GENOMIC DNA]</scope>
    <source>
        <strain evidence="4">SM117</strain>
    </source>
</reference>
<dbReference type="Pfam" id="PF04235">
    <property type="entry name" value="DUF418"/>
    <property type="match status" value="1"/>
</dbReference>
<evidence type="ECO:0000313" key="4">
    <source>
        <dbReference type="Proteomes" id="UP000190989"/>
    </source>
</evidence>
<dbReference type="AlphaFoldDB" id="A0A1U6GSK8"/>
<sequence length="420" mass="46300">MQSPKAIAGSAERLVTLDLIRGAAVLGILAINIAGFAGPSINTITPSLPHQASLADEAAWAFGFVFFEGKMRALFAILFGASLSLFCERAENNGSDGELLQVRRLSWLMLFGTLHYLLLWWGDILFVYAACGIVALLTRQLSTRLTLILALAILASTHVWAIMAALPIVHAEEAVRLGTATLAQQQSVTARLDLYWDESARELALYTSSYLDIVTAKLHDDPFWLFTMASSTYGEILPLMMLGMVLHRHGFFAGTWPARRMKAVATFCSFAGLVLTLAALNWAWPRHFPPIAMYMMISHGLVVPHVLTAIGYAAILVLAAPALARTRIGQRLIAAGRMAFSNYICTSVVMTAIFYGWGFDLFGRVGPAGQSLFVALGWTLMLAWSEPWLGHCRRGPLEWLWRSLVMRKLLDNRRNSAILN</sequence>
<feature type="transmembrane region" description="Helical" evidence="1">
    <location>
        <begin position="105"/>
        <end position="138"/>
    </location>
</feature>
<dbReference type="EMBL" id="FVZE01000001">
    <property type="protein sequence ID" value="SLJ86533.1"/>
    <property type="molecule type" value="Genomic_DNA"/>
</dbReference>
<keyword evidence="4" id="KW-1185">Reference proteome</keyword>
<feature type="transmembrane region" description="Helical" evidence="1">
    <location>
        <begin position="20"/>
        <end position="38"/>
    </location>
</feature>
<feature type="domain" description="DUF418" evidence="2">
    <location>
        <begin position="247"/>
        <end position="407"/>
    </location>
</feature>
<dbReference type="PANTHER" id="PTHR30590:SF2">
    <property type="entry name" value="INNER MEMBRANE PROTEIN"/>
    <property type="match status" value="1"/>
</dbReference>
<name>A0A1U6GSK8_9SPHN</name>
<gene>
    <name evidence="3" type="ORF">SAMN06295987_101276</name>
</gene>
<organism evidence="3 4">
    <name type="scientific">Novosphingobium mathurense</name>
    <dbReference type="NCBI Taxonomy" id="428990"/>
    <lineage>
        <taxon>Bacteria</taxon>
        <taxon>Pseudomonadati</taxon>
        <taxon>Pseudomonadota</taxon>
        <taxon>Alphaproteobacteria</taxon>
        <taxon>Sphingomonadales</taxon>
        <taxon>Sphingomonadaceae</taxon>
        <taxon>Novosphingobium</taxon>
    </lineage>
</organism>
<feature type="transmembrane region" description="Helical" evidence="1">
    <location>
        <begin position="263"/>
        <end position="284"/>
    </location>
</feature>
<evidence type="ECO:0000259" key="2">
    <source>
        <dbReference type="Pfam" id="PF04235"/>
    </source>
</evidence>
<feature type="transmembrane region" description="Helical" evidence="1">
    <location>
        <begin position="223"/>
        <end position="242"/>
    </location>
</feature>
<keyword evidence="1" id="KW-1133">Transmembrane helix</keyword>
<protein>
    <recommendedName>
        <fullName evidence="2">DUF418 domain-containing protein</fullName>
    </recommendedName>
</protein>